<accession>A0AAV4I184</accession>
<organism evidence="2 3">
    <name type="scientific">Elysia marginata</name>
    <dbReference type="NCBI Taxonomy" id="1093978"/>
    <lineage>
        <taxon>Eukaryota</taxon>
        <taxon>Metazoa</taxon>
        <taxon>Spiralia</taxon>
        <taxon>Lophotrochozoa</taxon>
        <taxon>Mollusca</taxon>
        <taxon>Gastropoda</taxon>
        <taxon>Heterobranchia</taxon>
        <taxon>Euthyneura</taxon>
        <taxon>Panpulmonata</taxon>
        <taxon>Sacoglossa</taxon>
        <taxon>Placobranchoidea</taxon>
        <taxon>Plakobranchidae</taxon>
        <taxon>Elysia</taxon>
    </lineage>
</organism>
<evidence type="ECO:0000313" key="3">
    <source>
        <dbReference type="Proteomes" id="UP000762676"/>
    </source>
</evidence>
<dbReference type="EMBL" id="BMAT01013006">
    <property type="protein sequence ID" value="GFS03655.1"/>
    <property type="molecule type" value="Genomic_DNA"/>
</dbReference>
<name>A0AAV4I184_9GAST</name>
<comment type="caution">
    <text evidence="2">The sequence shown here is derived from an EMBL/GenBank/DDBJ whole genome shotgun (WGS) entry which is preliminary data.</text>
</comment>
<sequence length="112" mass="12788">MGKTGGESEGLWEGRQNQPKSSETQVDLDQGCWGLKEQSHRRGNRCRDKIIRKRKCDREMGGGRGRNSGQTQKALQAEKRAGENSHTQTNQKREEKIKTHRETEKVIIARNS</sequence>
<dbReference type="Proteomes" id="UP000762676">
    <property type="component" value="Unassembled WGS sequence"/>
</dbReference>
<protein>
    <submittedName>
        <fullName evidence="2">Uncharacterized protein</fullName>
    </submittedName>
</protein>
<gene>
    <name evidence="2" type="ORF">ElyMa_006476200</name>
</gene>
<proteinExistence type="predicted"/>
<feature type="compositionally biased region" description="Basic and acidic residues" evidence="1">
    <location>
        <begin position="91"/>
        <end position="112"/>
    </location>
</feature>
<evidence type="ECO:0000313" key="2">
    <source>
        <dbReference type="EMBL" id="GFS03655.1"/>
    </source>
</evidence>
<feature type="compositionally biased region" description="Polar residues" evidence="1">
    <location>
        <begin position="15"/>
        <end position="27"/>
    </location>
</feature>
<keyword evidence="3" id="KW-1185">Reference proteome</keyword>
<feature type="compositionally biased region" description="Basic and acidic residues" evidence="1">
    <location>
        <begin position="37"/>
        <end position="49"/>
    </location>
</feature>
<feature type="region of interest" description="Disordered" evidence="1">
    <location>
        <begin position="1"/>
        <end position="112"/>
    </location>
</feature>
<evidence type="ECO:0000256" key="1">
    <source>
        <dbReference type="SAM" id="MobiDB-lite"/>
    </source>
</evidence>
<reference evidence="2 3" key="1">
    <citation type="journal article" date="2021" name="Elife">
        <title>Chloroplast acquisition without the gene transfer in kleptoplastic sea slugs, Plakobranchus ocellatus.</title>
        <authorList>
            <person name="Maeda T."/>
            <person name="Takahashi S."/>
            <person name="Yoshida T."/>
            <person name="Shimamura S."/>
            <person name="Takaki Y."/>
            <person name="Nagai Y."/>
            <person name="Toyoda A."/>
            <person name="Suzuki Y."/>
            <person name="Arimoto A."/>
            <person name="Ishii H."/>
            <person name="Satoh N."/>
            <person name="Nishiyama T."/>
            <person name="Hasebe M."/>
            <person name="Maruyama T."/>
            <person name="Minagawa J."/>
            <person name="Obokata J."/>
            <person name="Shigenobu S."/>
        </authorList>
    </citation>
    <scope>NUCLEOTIDE SEQUENCE [LARGE SCALE GENOMIC DNA]</scope>
</reference>
<dbReference type="AlphaFoldDB" id="A0AAV4I184"/>